<evidence type="ECO:0000313" key="7">
    <source>
        <dbReference type="Proteomes" id="UP000071641"/>
    </source>
</evidence>
<dbReference type="EMBL" id="FIZX01000003">
    <property type="protein sequence ID" value="CZF83692.1"/>
    <property type="molecule type" value="Genomic_DNA"/>
</dbReference>
<evidence type="ECO:0000256" key="3">
    <source>
        <dbReference type="ARBA" id="ARBA00023125"/>
    </source>
</evidence>
<keyword evidence="4" id="KW-0804">Transcription</keyword>
<dbReference type="InterPro" id="IPR036388">
    <property type="entry name" value="WH-like_DNA-bd_sf"/>
</dbReference>
<evidence type="ECO:0000256" key="4">
    <source>
        <dbReference type="ARBA" id="ARBA00023163"/>
    </source>
</evidence>
<dbReference type="SUPFAM" id="SSF46785">
    <property type="entry name" value="Winged helix' DNA-binding domain"/>
    <property type="match status" value="1"/>
</dbReference>
<dbReference type="SUPFAM" id="SSF53850">
    <property type="entry name" value="Periplasmic binding protein-like II"/>
    <property type="match status" value="1"/>
</dbReference>
<organism evidence="6 7">
    <name type="scientific">Grimontia celer</name>
    <dbReference type="NCBI Taxonomy" id="1796497"/>
    <lineage>
        <taxon>Bacteria</taxon>
        <taxon>Pseudomonadati</taxon>
        <taxon>Pseudomonadota</taxon>
        <taxon>Gammaproteobacteria</taxon>
        <taxon>Vibrionales</taxon>
        <taxon>Vibrionaceae</taxon>
        <taxon>Grimontia</taxon>
    </lineage>
</organism>
<dbReference type="Gene3D" id="3.40.190.10">
    <property type="entry name" value="Periplasmic binding protein-like II"/>
    <property type="match status" value="2"/>
</dbReference>
<dbReference type="GO" id="GO:0003700">
    <property type="term" value="F:DNA-binding transcription factor activity"/>
    <property type="evidence" value="ECO:0007669"/>
    <property type="project" value="InterPro"/>
</dbReference>
<feature type="domain" description="HTH lysR-type" evidence="5">
    <location>
        <begin position="9"/>
        <end position="66"/>
    </location>
</feature>
<dbReference type="Pfam" id="PF00126">
    <property type="entry name" value="HTH_1"/>
    <property type="match status" value="1"/>
</dbReference>
<accession>A0A128FA80</accession>
<keyword evidence="7" id="KW-1185">Reference proteome</keyword>
<keyword evidence="2" id="KW-0805">Transcription regulation</keyword>
<evidence type="ECO:0000259" key="5">
    <source>
        <dbReference type="PROSITE" id="PS50931"/>
    </source>
</evidence>
<dbReference type="Proteomes" id="UP000071641">
    <property type="component" value="Unassembled WGS sequence"/>
</dbReference>
<comment type="similarity">
    <text evidence="1">Belongs to the LysR transcriptional regulatory family.</text>
</comment>
<proteinExistence type="inferred from homology"/>
<evidence type="ECO:0000256" key="1">
    <source>
        <dbReference type="ARBA" id="ARBA00009437"/>
    </source>
</evidence>
<dbReference type="PANTHER" id="PTHR30118:SF15">
    <property type="entry name" value="TRANSCRIPTIONAL REGULATORY PROTEIN"/>
    <property type="match status" value="1"/>
</dbReference>
<dbReference type="InterPro" id="IPR005119">
    <property type="entry name" value="LysR_subst-bd"/>
</dbReference>
<dbReference type="InterPro" id="IPR036390">
    <property type="entry name" value="WH_DNA-bd_sf"/>
</dbReference>
<dbReference type="STRING" id="1796497.GCE9029_03955"/>
<sequence>MKPVNWRGVDLNLLVAFAALMETRSVTRAAEKLSIGQSAMSHNLSRLRTLLDDPLFHRQGNEMQPTTRAFELESVVTALLDTIATDVLTPVSFEPTQYSGPVRIGLTDYAELVFAPALFDVFREQAPQCQLSCRPVDRVNYREALKNDQVDVVLGAVETEDPVLLMEELYTEKHVCLFDPKSTGLSAPLSLTDYTKTPHALVTVDGQLSSPVDNTLKSLGCDRQVVMGSQRFLTVRHLLSGRNLICTVAELMAKLDMFNDKLAISATPIDVSNFVIRQIWHKKNATSAKNLWIRQTIDKTVRNQVQDLRAR</sequence>
<protein>
    <submittedName>
        <fullName evidence="6">Nodulation protein D 2</fullName>
    </submittedName>
</protein>
<dbReference type="PROSITE" id="PS50931">
    <property type="entry name" value="HTH_LYSR"/>
    <property type="match status" value="1"/>
</dbReference>
<dbReference type="AlphaFoldDB" id="A0A128FA80"/>
<evidence type="ECO:0000313" key="6">
    <source>
        <dbReference type="EMBL" id="CZF83692.1"/>
    </source>
</evidence>
<gene>
    <name evidence="6" type="primary">nodD2_2</name>
    <name evidence="6" type="ORF">GCE9029_03955</name>
</gene>
<dbReference type="PRINTS" id="PR00039">
    <property type="entry name" value="HTHLYSR"/>
</dbReference>
<dbReference type="InterPro" id="IPR050389">
    <property type="entry name" value="LysR-type_TF"/>
</dbReference>
<dbReference type="Pfam" id="PF03466">
    <property type="entry name" value="LysR_substrate"/>
    <property type="match status" value="1"/>
</dbReference>
<name>A0A128FA80_9GAMM</name>
<evidence type="ECO:0000256" key="2">
    <source>
        <dbReference type="ARBA" id="ARBA00023015"/>
    </source>
</evidence>
<dbReference type="RefSeq" id="WP_062666159.1">
    <property type="nucleotide sequence ID" value="NZ_FIZX01000003.1"/>
</dbReference>
<reference evidence="7" key="1">
    <citation type="submission" date="2016-02" db="EMBL/GenBank/DDBJ databases">
        <authorList>
            <person name="Rodrigo-Torres Lidia"/>
            <person name="Arahal R.David."/>
        </authorList>
    </citation>
    <scope>NUCLEOTIDE SEQUENCE [LARGE SCALE GENOMIC DNA]</scope>
    <source>
        <strain evidence="7">CECT 9029</strain>
    </source>
</reference>
<keyword evidence="3" id="KW-0238">DNA-binding</keyword>
<dbReference type="Gene3D" id="1.10.10.10">
    <property type="entry name" value="Winged helix-like DNA-binding domain superfamily/Winged helix DNA-binding domain"/>
    <property type="match status" value="1"/>
</dbReference>
<dbReference type="PANTHER" id="PTHR30118">
    <property type="entry name" value="HTH-TYPE TRANSCRIPTIONAL REGULATOR LEUO-RELATED"/>
    <property type="match status" value="1"/>
</dbReference>
<dbReference type="GO" id="GO:0003677">
    <property type="term" value="F:DNA binding"/>
    <property type="evidence" value="ECO:0007669"/>
    <property type="project" value="UniProtKB-KW"/>
</dbReference>
<dbReference type="OrthoDB" id="6621790at2"/>
<dbReference type="InterPro" id="IPR000847">
    <property type="entry name" value="LysR_HTH_N"/>
</dbReference>